<organism evidence="11 12">
    <name type="scientific">Priapulus caudatus</name>
    <name type="common">Priapulid worm</name>
    <dbReference type="NCBI Taxonomy" id="37621"/>
    <lineage>
        <taxon>Eukaryota</taxon>
        <taxon>Metazoa</taxon>
        <taxon>Ecdysozoa</taxon>
        <taxon>Scalidophora</taxon>
        <taxon>Priapulida</taxon>
        <taxon>Priapulimorpha</taxon>
        <taxon>Priapulimorphida</taxon>
        <taxon>Priapulidae</taxon>
        <taxon>Priapulus</taxon>
    </lineage>
</organism>
<evidence type="ECO:0000256" key="8">
    <source>
        <dbReference type="ARBA" id="ARBA00023224"/>
    </source>
</evidence>
<keyword evidence="11" id="KW-1185">Reference proteome</keyword>
<evidence type="ECO:0000256" key="6">
    <source>
        <dbReference type="ARBA" id="ARBA00023170"/>
    </source>
</evidence>
<accession>A0ABM1ES02</accession>
<dbReference type="InterPro" id="IPR002455">
    <property type="entry name" value="GPCR3_GABA-B"/>
</dbReference>
<feature type="transmembrane region" description="Helical" evidence="9">
    <location>
        <begin position="202"/>
        <end position="224"/>
    </location>
</feature>
<evidence type="ECO:0000256" key="3">
    <source>
        <dbReference type="ARBA" id="ARBA00022989"/>
    </source>
</evidence>
<dbReference type="Pfam" id="PF00003">
    <property type="entry name" value="7tm_3"/>
    <property type="match status" value="1"/>
</dbReference>
<keyword evidence="5 9" id="KW-0472">Membrane</keyword>
<proteinExistence type="predicted"/>
<feature type="domain" description="G-protein coupled receptors family 3 profile" evidence="10">
    <location>
        <begin position="85"/>
        <end position="284"/>
    </location>
</feature>
<keyword evidence="8" id="KW-0807">Transducer</keyword>
<feature type="transmembrane region" description="Helical" evidence="9">
    <location>
        <begin position="163"/>
        <end position="181"/>
    </location>
</feature>
<evidence type="ECO:0000313" key="11">
    <source>
        <dbReference type="Proteomes" id="UP000695022"/>
    </source>
</evidence>
<feature type="transmembrane region" description="Helical" evidence="9">
    <location>
        <begin position="85"/>
        <end position="106"/>
    </location>
</feature>
<dbReference type="PROSITE" id="PS50259">
    <property type="entry name" value="G_PROTEIN_RECEP_F3_4"/>
    <property type="match status" value="1"/>
</dbReference>
<evidence type="ECO:0000256" key="4">
    <source>
        <dbReference type="ARBA" id="ARBA00023040"/>
    </source>
</evidence>
<feature type="transmembrane region" description="Helical" evidence="9">
    <location>
        <begin position="261"/>
        <end position="281"/>
    </location>
</feature>
<evidence type="ECO:0000313" key="12">
    <source>
        <dbReference type="RefSeq" id="XP_014674973.1"/>
    </source>
</evidence>
<dbReference type="PANTHER" id="PTHR10519:SF74">
    <property type="entry name" value="GAMMA-AMINOBUTYRIC ACID TYPE B RECEPTOR SUBUNIT 2"/>
    <property type="match status" value="1"/>
</dbReference>
<reference evidence="12" key="1">
    <citation type="submission" date="2025-08" db="UniProtKB">
        <authorList>
            <consortium name="RefSeq"/>
        </authorList>
    </citation>
    <scope>IDENTIFICATION</scope>
</reference>
<evidence type="ECO:0000256" key="2">
    <source>
        <dbReference type="ARBA" id="ARBA00022692"/>
    </source>
</evidence>
<keyword evidence="2 9" id="KW-0812">Transmembrane</keyword>
<name>A0ABM1ES02_PRICU</name>
<evidence type="ECO:0000259" key="10">
    <source>
        <dbReference type="PROSITE" id="PS50259"/>
    </source>
</evidence>
<evidence type="ECO:0000256" key="9">
    <source>
        <dbReference type="SAM" id="Phobius"/>
    </source>
</evidence>
<dbReference type="RefSeq" id="XP_014674973.1">
    <property type="nucleotide sequence ID" value="XM_014819487.1"/>
</dbReference>
<keyword evidence="4" id="KW-0297">G-protein coupled receptor</keyword>
<keyword evidence="6" id="KW-0675">Receptor</keyword>
<dbReference type="InterPro" id="IPR017978">
    <property type="entry name" value="GPCR_3_C"/>
</dbReference>
<protein>
    <submittedName>
        <fullName evidence="12">Gamma-aminobutyric acid type B receptor subunit 2-like</fullName>
    </submittedName>
</protein>
<dbReference type="Gene3D" id="3.40.50.2300">
    <property type="match status" value="2"/>
</dbReference>
<dbReference type="Proteomes" id="UP000695022">
    <property type="component" value="Unplaced"/>
</dbReference>
<sequence>MENVEMFGATGPLAFGPNGDRYGIKLKIEQQIDGVMKTVGVYDTLNDTLNWLSSDRLTFRGPDPRAPPRDSVMKYKELRSVSWELFLTLSVLAICGIAFALVMLVINIKNRHEKVIKMSSPRVNNIIAVGCILCYTSVVAFGIDRNVVKSDDGLIVVCACRAWLLSMGFTMAFGGLFSKTWRVYAIFTSKDKNKRVIIRDEHLYGLITAFMVIDVAILISWQVVDPLVPRLVELPEEVNKENDLVIQPMSEGCQSSSQYKFLGMIYGYNGLLLIIGAFLSIETRFERFQQPCGFALVLLNASDAL</sequence>
<dbReference type="SUPFAM" id="SSF53822">
    <property type="entry name" value="Periplasmic binding protein-like I"/>
    <property type="match status" value="1"/>
</dbReference>
<dbReference type="PANTHER" id="PTHR10519">
    <property type="entry name" value="GABA-B RECEPTOR"/>
    <property type="match status" value="1"/>
</dbReference>
<dbReference type="PRINTS" id="PR01176">
    <property type="entry name" value="GABABRECEPTR"/>
</dbReference>
<keyword evidence="3 9" id="KW-1133">Transmembrane helix</keyword>
<feature type="transmembrane region" description="Helical" evidence="9">
    <location>
        <begin position="126"/>
        <end position="143"/>
    </location>
</feature>
<evidence type="ECO:0000256" key="1">
    <source>
        <dbReference type="ARBA" id="ARBA00004141"/>
    </source>
</evidence>
<comment type="subcellular location">
    <subcellularLocation>
        <location evidence="1">Membrane</location>
        <topology evidence="1">Multi-pass membrane protein</topology>
    </subcellularLocation>
</comment>
<dbReference type="CDD" id="cd15047">
    <property type="entry name" value="7tmC_GABA-B-like"/>
    <property type="match status" value="1"/>
</dbReference>
<dbReference type="GeneID" id="106815059"/>
<dbReference type="InterPro" id="IPR028082">
    <property type="entry name" value="Peripla_BP_I"/>
</dbReference>
<evidence type="ECO:0000256" key="7">
    <source>
        <dbReference type="ARBA" id="ARBA00023180"/>
    </source>
</evidence>
<evidence type="ECO:0000256" key="5">
    <source>
        <dbReference type="ARBA" id="ARBA00023136"/>
    </source>
</evidence>
<gene>
    <name evidence="12" type="primary">LOC106815059</name>
</gene>
<keyword evidence="7" id="KW-0325">Glycoprotein</keyword>